<gene>
    <name evidence="1" type="ORF">O6H91_21G071900</name>
</gene>
<proteinExistence type="predicted"/>
<keyword evidence="2" id="KW-1185">Reference proteome</keyword>
<evidence type="ECO:0000313" key="1">
    <source>
        <dbReference type="EMBL" id="KAJ7518507.1"/>
    </source>
</evidence>
<accession>A0ACC2AMY7</accession>
<dbReference type="Proteomes" id="UP001162992">
    <property type="component" value="Chromosome 21"/>
</dbReference>
<evidence type="ECO:0000313" key="2">
    <source>
        <dbReference type="Proteomes" id="UP001162992"/>
    </source>
</evidence>
<dbReference type="EMBL" id="CM055112">
    <property type="protein sequence ID" value="KAJ7518507.1"/>
    <property type="molecule type" value="Genomic_DNA"/>
</dbReference>
<reference evidence="2" key="1">
    <citation type="journal article" date="2024" name="Proc. Natl. Acad. Sci. U.S.A.">
        <title>Extraordinary preservation of gene collinearity over three hundred million years revealed in homosporous lycophytes.</title>
        <authorList>
            <person name="Li C."/>
            <person name="Wickell D."/>
            <person name="Kuo L.Y."/>
            <person name="Chen X."/>
            <person name="Nie B."/>
            <person name="Liao X."/>
            <person name="Peng D."/>
            <person name="Ji J."/>
            <person name="Jenkins J."/>
            <person name="Williams M."/>
            <person name="Shu S."/>
            <person name="Plott C."/>
            <person name="Barry K."/>
            <person name="Rajasekar S."/>
            <person name="Grimwood J."/>
            <person name="Han X."/>
            <person name="Sun S."/>
            <person name="Hou Z."/>
            <person name="He W."/>
            <person name="Dai G."/>
            <person name="Sun C."/>
            <person name="Schmutz J."/>
            <person name="Leebens-Mack J.H."/>
            <person name="Li F.W."/>
            <person name="Wang L."/>
        </authorList>
    </citation>
    <scope>NUCLEOTIDE SEQUENCE [LARGE SCALE GENOMIC DNA]</scope>
    <source>
        <strain evidence="2">cv. PW_Plant_1</strain>
    </source>
</reference>
<comment type="caution">
    <text evidence="1">The sequence shown here is derived from an EMBL/GenBank/DDBJ whole genome shotgun (WGS) entry which is preliminary data.</text>
</comment>
<sequence length="607" mass="67208">MPANKQSSASTNSDAVNFGENKDENLSFEISQAEKQQAVEYTKDGSVDIFGNPAIRAKSGGLSTLPLILGVQFLAATAYYGFAANLVLYLTGRLHVNVSTASTNVTNWNGSLLLCSVIGAFIADSYIGRFWTSVWFLCMYSLGLLLATLTTILPSLKPLPCSSTSVICQPASGKRKSTFYIAMYILGFGYGAFQPCNISLGADQFDEQHETEKTRKSLFFNLVYVGSSCGGLIGNTFLIYLEQNVSYKWGFGVSSMLLGLAVVLYLFGIPILRHQKPKGNPLTRVAQVLVATFWKWRLKTSSDGCQLYELPQTKGHRQLLHSDKFRFLDKAAVVIAGDINEAGIRNPWKLCTVTQVEEAKFIIRVLPIWASNIYYSTLYVQIMTLFVEQASTMDLSLGNFQIPPASIGVFETLSVCFWALAYEKWVVPLTRRFTGHPRGLTLLQRMGTGLIIAIFAIVAASVLEINRLRIIKEHGLSDKPNATVPITVFWLIPQYFLVGASETFSYIGQYEFFYDQAPDEIRGISSALQLTTIAFGSFISSLLITIVGHITKHGNNPGWIADNLNASHIDYFYFLLVVLGVANLIVFLICASWYEYTNVAYTESGDK</sequence>
<name>A0ACC2AMY7_DIPCM</name>
<organism evidence="1 2">
    <name type="scientific">Diphasiastrum complanatum</name>
    <name type="common">Issler's clubmoss</name>
    <name type="synonym">Lycopodium complanatum</name>
    <dbReference type="NCBI Taxonomy" id="34168"/>
    <lineage>
        <taxon>Eukaryota</taxon>
        <taxon>Viridiplantae</taxon>
        <taxon>Streptophyta</taxon>
        <taxon>Embryophyta</taxon>
        <taxon>Tracheophyta</taxon>
        <taxon>Lycopodiopsida</taxon>
        <taxon>Lycopodiales</taxon>
        <taxon>Lycopodiaceae</taxon>
        <taxon>Lycopodioideae</taxon>
        <taxon>Diphasiastrum</taxon>
    </lineage>
</organism>
<protein>
    <submittedName>
        <fullName evidence="1">Uncharacterized protein</fullName>
    </submittedName>
</protein>